<keyword evidence="2 7" id="KW-0808">Transferase</keyword>
<dbReference type="EC" id="2.7.7.85" evidence="7"/>
<organism evidence="7 8">
    <name type="scientific">Cohnella suwonensis</name>
    <dbReference type="NCBI Taxonomy" id="696072"/>
    <lineage>
        <taxon>Bacteria</taxon>
        <taxon>Bacillati</taxon>
        <taxon>Bacillota</taxon>
        <taxon>Bacilli</taxon>
        <taxon>Bacillales</taxon>
        <taxon>Paenibacillaceae</taxon>
        <taxon>Cohnella</taxon>
    </lineage>
</organism>
<dbReference type="Pfam" id="PF10372">
    <property type="entry name" value="CdaS_N"/>
    <property type="match status" value="1"/>
</dbReference>
<evidence type="ECO:0000259" key="6">
    <source>
        <dbReference type="PROSITE" id="PS51794"/>
    </source>
</evidence>
<evidence type="ECO:0000256" key="4">
    <source>
        <dbReference type="ARBA" id="ARBA00022741"/>
    </source>
</evidence>
<accession>A0ABW0LRV9</accession>
<keyword evidence="5" id="KW-0067">ATP-binding</keyword>
<dbReference type="InterPro" id="IPR053472">
    <property type="entry name" value="DAC_CdaS-like"/>
</dbReference>
<dbReference type="InterPro" id="IPR003390">
    <property type="entry name" value="DNA_integrity_scan_DisA_N"/>
</dbReference>
<dbReference type="PANTHER" id="PTHR34185">
    <property type="entry name" value="DIADENYLATE CYCLASE"/>
    <property type="match status" value="1"/>
</dbReference>
<dbReference type="RefSeq" id="WP_209742739.1">
    <property type="nucleotide sequence ID" value="NZ_JBHSMH010000005.1"/>
</dbReference>
<keyword evidence="8" id="KW-1185">Reference proteome</keyword>
<dbReference type="InterPro" id="IPR019457">
    <property type="entry name" value="CdaS_N"/>
</dbReference>
<evidence type="ECO:0000313" key="8">
    <source>
        <dbReference type="Proteomes" id="UP001596105"/>
    </source>
</evidence>
<dbReference type="PANTHER" id="PTHR34185:SF2">
    <property type="entry name" value="CYCLIC DI-AMP SYNTHASE CDAS"/>
    <property type="match status" value="1"/>
</dbReference>
<evidence type="ECO:0000256" key="5">
    <source>
        <dbReference type="ARBA" id="ARBA00022840"/>
    </source>
</evidence>
<proteinExistence type="predicted"/>
<gene>
    <name evidence="7" type="primary">cdaS</name>
    <name evidence="7" type="ORF">ACFPPD_02360</name>
</gene>
<dbReference type="InterPro" id="IPR036888">
    <property type="entry name" value="DNA_integrity_DisA_N_sf"/>
</dbReference>
<dbReference type="InterPro" id="IPR050338">
    <property type="entry name" value="DisA"/>
</dbReference>
<dbReference type="Proteomes" id="UP001596105">
    <property type="component" value="Unassembled WGS sequence"/>
</dbReference>
<evidence type="ECO:0000313" key="7">
    <source>
        <dbReference type="EMBL" id="MFC5467542.1"/>
    </source>
</evidence>
<evidence type="ECO:0000256" key="3">
    <source>
        <dbReference type="ARBA" id="ARBA00022695"/>
    </source>
</evidence>
<dbReference type="Pfam" id="PF02457">
    <property type="entry name" value="DAC"/>
    <property type="match status" value="1"/>
</dbReference>
<comment type="catalytic activity">
    <reaction evidence="1">
        <text>2 ATP = 3',3'-c-di-AMP + 2 diphosphate</text>
        <dbReference type="Rhea" id="RHEA:35655"/>
        <dbReference type="ChEBI" id="CHEBI:30616"/>
        <dbReference type="ChEBI" id="CHEBI:33019"/>
        <dbReference type="ChEBI" id="CHEBI:71500"/>
        <dbReference type="EC" id="2.7.7.85"/>
    </reaction>
</comment>
<keyword evidence="4" id="KW-0547">Nucleotide-binding</keyword>
<dbReference type="PROSITE" id="PS51794">
    <property type="entry name" value="DAC"/>
    <property type="match status" value="1"/>
</dbReference>
<dbReference type="GO" id="GO:0106408">
    <property type="term" value="F:diadenylate cyclase activity"/>
    <property type="evidence" value="ECO:0007669"/>
    <property type="project" value="UniProtKB-EC"/>
</dbReference>
<evidence type="ECO:0000256" key="2">
    <source>
        <dbReference type="ARBA" id="ARBA00022679"/>
    </source>
</evidence>
<protein>
    <submittedName>
        <fullName evidence="7">Sporulation-specific diadenylate cyclase CdaS</fullName>
        <ecNumber evidence="7">2.7.7.85</ecNumber>
    </submittedName>
</protein>
<feature type="domain" description="DAC" evidence="6">
    <location>
        <begin position="46"/>
        <end position="209"/>
    </location>
</feature>
<evidence type="ECO:0000256" key="1">
    <source>
        <dbReference type="ARBA" id="ARBA00000877"/>
    </source>
</evidence>
<dbReference type="Gene3D" id="1.10.287.770">
    <property type="entry name" value="YojJ-like"/>
    <property type="match status" value="1"/>
</dbReference>
<name>A0ABW0LRV9_9BACL</name>
<dbReference type="SUPFAM" id="SSF143597">
    <property type="entry name" value="YojJ-like"/>
    <property type="match status" value="1"/>
</dbReference>
<dbReference type="NCBIfam" id="NF038328">
    <property type="entry name" value="c-di-AMP_CdaS"/>
    <property type="match status" value="1"/>
</dbReference>
<keyword evidence="3 7" id="KW-0548">Nucleotidyltransferase</keyword>
<comment type="caution">
    <text evidence="7">The sequence shown here is derived from an EMBL/GenBank/DDBJ whole genome shotgun (WGS) entry which is preliminary data.</text>
</comment>
<dbReference type="Gene3D" id="3.40.1700.10">
    <property type="entry name" value="DNA integrity scanning protein, DisA, N-terminal domain"/>
    <property type="match status" value="1"/>
</dbReference>
<dbReference type="EMBL" id="JBHSMH010000005">
    <property type="protein sequence ID" value="MFC5467542.1"/>
    <property type="molecule type" value="Genomic_DNA"/>
</dbReference>
<sequence length="209" mass="23026">MAAQSPECDFSPMKELIKQDIRSTMEKLEQLLARLDQDERCTLGEFENIKKNFLDIESRAATFYLNCYLSPFMERYMDLSLAIRSLSGRRHGALIAVERADSTSPFVQPGIPINAPVSHSLLEAIFYPGNPLHDGAVLIRSNLIVSAKHVLPLTSAQGNERITGTRHRAAVGLSEQCDAIVIVIVIVVSEETGNASFAIDGQLYPVITP</sequence>
<reference evidence="8" key="1">
    <citation type="journal article" date="2019" name="Int. J. Syst. Evol. Microbiol.">
        <title>The Global Catalogue of Microorganisms (GCM) 10K type strain sequencing project: providing services to taxonomists for standard genome sequencing and annotation.</title>
        <authorList>
            <consortium name="The Broad Institute Genomics Platform"/>
            <consortium name="The Broad Institute Genome Sequencing Center for Infectious Disease"/>
            <person name="Wu L."/>
            <person name="Ma J."/>
        </authorList>
    </citation>
    <scope>NUCLEOTIDE SEQUENCE [LARGE SCALE GENOMIC DNA]</scope>
    <source>
        <strain evidence="8">CCUG 57113</strain>
    </source>
</reference>